<evidence type="ECO:0008006" key="3">
    <source>
        <dbReference type="Google" id="ProtNLM"/>
    </source>
</evidence>
<protein>
    <recommendedName>
        <fullName evidence="3">Flagellar hook associated protein</fullName>
    </recommendedName>
</protein>
<dbReference type="AlphaFoldDB" id="A0A6L2ZLW3"/>
<evidence type="ECO:0000313" key="2">
    <source>
        <dbReference type="Proteomes" id="UP000504714"/>
    </source>
</evidence>
<name>A0A6L2ZLW3_9ENTR</name>
<gene>
    <name evidence="1" type="primary">lafW</name>
    <name evidence="1" type="ORF">RINTU1_06730</name>
</gene>
<dbReference type="RefSeq" id="WP_176487324.1">
    <property type="nucleotide sequence ID" value="NZ_BLXO01000001.1"/>
</dbReference>
<organism evidence="1 2">
    <name type="scientific">Candidatus Regiella insecticola</name>
    <dbReference type="NCBI Taxonomy" id="138073"/>
    <lineage>
        <taxon>Bacteria</taxon>
        <taxon>Pseudomonadati</taxon>
        <taxon>Pseudomonadota</taxon>
        <taxon>Gammaproteobacteria</taxon>
        <taxon>Enterobacterales</taxon>
        <taxon>Enterobacteriaceae</taxon>
        <taxon>aphid secondary symbionts</taxon>
        <taxon>Candidatus Regiella</taxon>
    </lineage>
</organism>
<reference evidence="1 2" key="1">
    <citation type="submission" date="2020-06" db="EMBL/GenBank/DDBJ databases">
        <title>The genome sequence of Candidatus Regiella insecticola strain Tut.</title>
        <authorList>
            <person name="Nikoh N."/>
            <person name="Tsuchida T."/>
            <person name="Koga R."/>
            <person name="Oshima K."/>
            <person name="Hattori M."/>
            <person name="Fukatsu T."/>
        </authorList>
    </citation>
    <scope>NUCLEOTIDE SEQUENCE [LARGE SCALE GENOMIC DNA]</scope>
    <source>
        <strain evidence="1 2">Tut</strain>
    </source>
</reference>
<proteinExistence type="predicted"/>
<accession>A0A6L2ZLW3</accession>
<comment type="caution">
    <text evidence="1">The sequence shown here is derived from an EMBL/GenBank/DDBJ whole genome shotgun (WGS) entry which is preliminary data.</text>
</comment>
<dbReference type="Proteomes" id="UP000504714">
    <property type="component" value="Unassembled WGS sequence"/>
</dbReference>
<dbReference type="EMBL" id="BLXO01000001">
    <property type="protein sequence ID" value="GFN45489.1"/>
    <property type="molecule type" value="Genomic_DNA"/>
</dbReference>
<evidence type="ECO:0000313" key="1">
    <source>
        <dbReference type="EMBL" id="GFN45489.1"/>
    </source>
</evidence>
<sequence>MSVKLQTTAAVSKGLRKQRAVAKVNHSRAQKSRQLITTFPDYPLISSTPLRYNVQLNQQLTSVQQAYDYLIKLESQLFHLYSIIDQEKDLNLIQQQANTLFSLLLQRTTLSAGTVDRQLKVVLAGSAKVNFFSDEFDELLQQSAGETLLFSLAGQKEEMIGLKLLEQSLPKQRLLQLNKGLGLLGIHGRYNDRGQVVFTINESRWSRLNSHLKVKGEGHCYPQNEFVLVQLRPESALEQQIQHIISDPSGAKSYLDQIKASLHQITQQLHWLAIHKKNVGNRITAMSTFPEAGTAILASHALFQQLSDDNISYSTLSQAISGQGNVRTATVKNLLLGYA</sequence>